<evidence type="ECO:0000313" key="3">
    <source>
        <dbReference type="EMBL" id="MEQ2178002.1"/>
    </source>
</evidence>
<dbReference type="Proteomes" id="UP001476798">
    <property type="component" value="Unassembled WGS sequence"/>
</dbReference>
<feature type="chain" id="PRO_5046828401" evidence="2">
    <location>
        <begin position="21"/>
        <end position="266"/>
    </location>
</feature>
<organism evidence="3 4">
    <name type="scientific">Goodea atripinnis</name>
    <dbReference type="NCBI Taxonomy" id="208336"/>
    <lineage>
        <taxon>Eukaryota</taxon>
        <taxon>Metazoa</taxon>
        <taxon>Chordata</taxon>
        <taxon>Craniata</taxon>
        <taxon>Vertebrata</taxon>
        <taxon>Euteleostomi</taxon>
        <taxon>Actinopterygii</taxon>
        <taxon>Neopterygii</taxon>
        <taxon>Teleostei</taxon>
        <taxon>Neoteleostei</taxon>
        <taxon>Acanthomorphata</taxon>
        <taxon>Ovalentaria</taxon>
        <taxon>Atherinomorphae</taxon>
        <taxon>Cyprinodontiformes</taxon>
        <taxon>Goodeidae</taxon>
        <taxon>Goodea</taxon>
    </lineage>
</organism>
<feature type="region of interest" description="Disordered" evidence="1">
    <location>
        <begin position="212"/>
        <end position="235"/>
    </location>
</feature>
<gene>
    <name evidence="3" type="ORF">GOODEAATRI_009533</name>
</gene>
<dbReference type="InterPro" id="IPR029978">
    <property type="entry name" value="LMO-7"/>
</dbReference>
<evidence type="ECO:0000256" key="2">
    <source>
        <dbReference type="SAM" id="SignalP"/>
    </source>
</evidence>
<protein>
    <submittedName>
        <fullName evidence="3">Uncharacterized protein</fullName>
    </submittedName>
</protein>
<feature type="non-terminal residue" evidence="3">
    <location>
        <position position="1"/>
    </location>
</feature>
<proteinExistence type="predicted"/>
<dbReference type="PANTHER" id="PTHR46767:SF1">
    <property type="entry name" value="LIM DOMAIN ONLY PROTEIN 7"/>
    <property type="match status" value="1"/>
</dbReference>
<evidence type="ECO:0000256" key="1">
    <source>
        <dbReference type="SAM" id="MobiDB-lite"/>
    </source>
</evidence>
<feature type="signal peptide" evidence="2">
    <location>
        <begin position="1"/>
        <end position="20"/>
    </location>
</feature>
<dbReference type="PANTHER" id="PTHR46767">
    <property type="entry name" value="LIM DOMAIN ONLY PROTEIN 7"/>
    <property type="match status" value="1"/>
</dbReference>
<name>A0ABV0P5D2_9TELE</name>
<keyword evidence="2" id="KW-0732">Signal</keyword>
<accession>A0ABV0P5D2</accession>
<dbReference type="EMBL" id="JAHRIO010060506">
    <property type="protein sequence ID" value="MEQ2178002.1"/>
    <property type="molecule type" value="Genomic_DNA"/>
</dbReference>
<sequence length="266" mass="30847">VQHQSLVLLCSLFFCNISLSLPQARGTSSNHPCCPRLVKCKKWPLLGREDPRELPDPVDYESIDPDLENDDMFTRRTLSFQSNMNLAMYKTRLPAKRRLYSSEPQLNIVIQQHLHRDTEENDFPDIEQDDVVYRKEKIQQAQEQRARSGAPDNFVPMHIPEPWALPAELRGRLLCPPCPLTREATSTKQDEARKEVLPEKDDMLVRKLRDYSDHSQQRGPLPGHMTPSVPSSCSEGDLQRWQAIREACQLRYKRRLLLERLVALKV</sequence>
<keyword evidence="4" id="KW-1185">Reference proteome</keyword>
<comment type="caution">
    <text evidence="3">The sequence shown here is derived from an EMBL/GenBank/DDBJ whole genome shotgun (WGS) entry which is preliminary data.</text>
</comment>
<evidence type="ECO:0000313" key="4">
    <source>
        <dbReference type="Proteomes" id="UP001476798"/>
    </source>
</evidence>
<reference evidence="3 4" key="1">
    <citation type="submission" date="2021-06" db="EMBL/GenBank/DDBJ databases">
        <authorList>
            <person name="Palmer J.M."/>
        </authorList>
    </citation>
    <scope>NUCLEOTIDE SEQUENCE [LARGE SCALE GENOMIC DNA]</scope>
    <source>
        <strain evidence="3 4">GA_2019</strain>
        <tissue evidence="3">Muscle</tissue>
    </source>
</reference>